<gene>
    <name evidence="3" type="ORF">ACFQ2K_06900</name>
</gene>
<reference evidence="4" key="1">
    <citation type="journal article" date="2019" name="Int. J. Syst. Evol. Microbiol.">
        <title>The Global Catalogue of Microorganisms (GCM) 10K type strain sequencing project: providing services to taxonomists for standard genome sequencing and annotation.</title>
        <authorList>
            <consortium name="The Broad Institute Genomics Platform"/>
            <consortium name="The Broad Institute Genome Sequencing Center for Infectious Disease"/>
            <person name="Wu L."/>
            <person name="Ma J."/>
        </authorList>
    </citation>
    <scope>NUCLEOTIDE SEQUENCE [LARGE SCALE GENOMIC DNA]</scope>
    <source>
        <strain evidence="4">JCM 12607</strain>
    </source>
</reference>
<accession>A0ABW2WN37</accession>
<organism evidence="3 4">
    <name type="scientific">Streptomyces sanglieri</name>
    <dbReference type="NCBI Taxonomy" id="193460"/>
    <lineage>
        <taxon>Bacteria</taxon>
        <taxon>Bacillati</taxon>
        <taxon>Actinomycetota</taxon>
        <taxon>Actinomycetes</taxon>
        <taxon>Kitasatosporales</taxon>
        <taxon>Streptomycetaceae</taxon>
        <taxon>Streptomyces</taxon>
    </lineage>
</organism>
<dbReference type="EMBL" id="JBHTGL010000008">
    <property type="protein sequence ID" value="MFD0622593.1"/>
    <property type="molecule type" value="Genomic_DNA"/>
</dbReference>
<protein>
    <submittedName>
        <fullName evidence="3">Urease accessory protein UreD</fullName>
    </submittedName>
</protein>
<evidence type="ECO:0000256" key="1">
    <source>
        <dbReference type="ARBA" id="ARBA00023186"/>
    </source>
</evidence>
<name>A0ABW2WN37_9ACTN</name>
<evidence type="ECO:0000313" key="4">
    <source>
        <dbReference type="Proteomes" id="UP001596915"/>
    </source>
</evidence>
<evidence type="ECO:0000313" key="3">
    <source>
        <dbReference type="EMBL" id="MFD0622593.1"/>
    </source>
</evidence>
<keyword evidence="1" id="KW-0143">Chaperone</keyword>
<keyword evidence="4" id="KW-1185">Reference proteome</keyword>
<feature type="region of interest" description="Disordered" evidence="2">
    <location>
        <begin position="67"/>
        <end position="90"/>
    </location>
</feature>
<proteinExistence type="predicted"/>
<dbReference type="InterPro" id="IPR002669">
    <property type="entry name" value="UreD"/>
</dbReference>
<sequence>MTLATPETVPTTQRTGVGARATACISAVSRVVTTTLPSSTATDPSHCGAYAHAGPGHACVIGAMSASRRRPAPYRSHRSTKRSTPHHLRHHDPRFARHAPEHTTYDAHLTVVEHAELHWRPKPLICVAGSNQRQTWTVGLAPTARFVSAPAR</sequence>
<evidence type="ECO:0000256" key="2">
    <source>
        <dbReference type="SAM" id="MobiDB-lite"/>
    </source>
</evidence>
<comment type="caution">
    <text evidence="3">The sequence shown here is derived from an EMBL/GenBank/DDBJ whole genome shotgun (WGS) entry which is preliminary data.</text>
</comment>
<dbReference type="Proteomes" id="UP001596915">
    <property type="component" value="Unassembled WGS sequence"/>
</dbReference>
<dbReference type="Pfam" id="PF01774">
    <property type="entry name" value="UreD"/>
    <property type="match status" value="1"/>
</dbReference>